<protein>
    <submittedName>
        <fullName evidence="1">Uncharacterized protein</fullName>
    </submittedName>
</protein>
<sequence>MTAPLRVLKNKALHTIFVKGEDGLPLHTLNLIKMLPFLQRLN</sequence>
<evidence type="ECO:0000313" key="2">
    <source>
        <dbReference type="Proteomes" id="UP000251431"/>
    </source>
</evidence>
<accession>A0A2X0Z9Y4</accession>
<gene>
    <name evidence="1" type="ORF">NCTC7582_01750</name>
</gene>
<reference evidence="1 2" key="1">
    <citation type="submission" date="2018-06" db="EMBL/GenBank/DDBJ databases">
        <authorList>
            <consortium name="Pathogen Informatics"/>
            <person name="Doyle S."/>
        </authorList>
    </citation>
    <scope>NUCLEOTIDE SEQUENCE [LARGE SCALE GENOMIC DNA]</scope>
    <source>
        <strain evidence="1 2">NCTC7582</strain>
    </source>
</reference>
<evidence type="ECO:0000313" key="1">
    <source>
        <dbReference type="EMBL" id="SPT98572.1"/>
    </source>
</evidence>
<name>A0A2X0Z9Y4_9BACI</name>
<dbReference type="AlphaFoldDB" id="A0A2X0Z9Y4"/>
<organism evidence="1 2">
    <name type="scientific">Lysinibacillus capsici</name>
    <dbReference type="NCBI Taxonomy" id="2115968"/>
    <lineage>
        <taxon>Bacteria</taxon>
        <taxon>Bacillati</taxon>
        <taxon>Bacillota</taxon>
        <taxon>Bacilli</taxon>
        <taxon>Bacillales</taxon>
        <taxon>Bacillaceae</taxon>
        <taxon>Lysinibacillus</taxon>
    </lineage>
</organism>
<proteinExistence type="predicted"/>
<dbReference type="Proteomes" id="UP000251431">
    <property type="component" value="Unassembled WGS sequence"/>
</dbReference>
<dbReference type="EMBL" id="UAQE01000001">
    <property type="protein sequence ID" value="SPT98572.1"/>
    <property type="molecule type" value="Genomic_DNA"/>
</dbReference>